<name>D0BNH9_9LACT</name>
<reference evidence="2" key="1">
    <citation type="submission" date="2009-09" db="EMBL/GenBank/DDBJ databases">
        <authorList>
            <consortium name="The Broad Institute Genome Sequencing Platform"/>
            <person name="Ward D."/>
            <person name="Feldgarden M."/>
            <person name="Earl A."/>
            <person name="Young S.K."/>
            <person name="Zeng Q."/>
            <person name="Koehrsen M."/>
            <person name="Alvarado L."/>
            <person name="Berlin A."/>
            <person name="Bochicchio J."/>
            <person name="Borenstein D."/>
            <person name="Chapman S.B."/>
            <person name="Chen Z."/>
            <person name="Engels R."/>
            <person name="Freedman E."/>
            <person name="Gellesch M."/>
            <person name="Goldberg J."/>
            <person name="Griggs A."/>
            <person name="Gujja S."/>
            <person name="Heilman E."/>
            <person name="Heiman D."/>
            <person name="Hepburn T."/>
            <person name="Howarth C."/>
            <person name="Jen D."/>
            <person name="Larson L."/>
            <person name="Lewis B."/>
            <person name="Mehta T."/>
            <person name="Park D."/>
            <person name="Pearson M."/>
            <person name="Roberts A."/>
            <person name="Saif S."/>
            <person name="Shea T."/>
            <person name="Shenoy N."/>
            <person name="Sisk P."/>
            <person name="Stolte C."/>
            <person name="Sykes S."/>
            <person name="Thomson T."/>
            <person name="Walk T."/>
            <person name="White J."/>
            <person name="Yandava C."/>
            <person name="Sibley C.D."/>
            <person name="Field T.R."/>
            <person name="Grinwis M."/>
            <person name="Eshaghurshan C.S."/>
            <person name="Surette M.G."/>
            <person name="Haas B."/>
            <person name="Nusbaum C."/>
            <person name="Birren B."/>
        </authorList>
    </citation>
    <scope>NUCLEOTIDE SEQUENCE [LARGE SCALE GENOMIC DNA]</scope>
    <source>
        <strain evidence="2">ATCC 700633</strain>
    </source>
</reference>
<dbReference type="STRING" id="626369.HMPREF0446_01514"/>
<comment type="caution">
    <text evidence="2">The sequence shown here is derived from an EMBL/GenBank/DDBJ whole genome shotgun (WGS) entry which is preliminary data.</text>
</comment>
<evidence type="ECO:0000313" key="3">
    <source>
        <dbReference type="Proteomes" id="UP000002939"/>
    </source>
</evidence>
<keyword evidence="3" id="KW-1185">Reference proteome</keyword>
<dbReference type="OrthoDB" id="9878732at2"/>
<dbReference type="HOGENOM" id="CLU_777941_0_0_9"/>
<evidence type="ECO:0000313" key="2">
    <source>
        <dbReference type="EMBL" id="EEW92444.1"/>
    </source>
</evidence>
<gene>
    <name evidence="2" type="ORF">HMPREF0446_01514</name>
</gene>
<dbReference type="EMBL" id="ACRF02000001">
    <property type="protein sequence ID" value="EEW92444.1"/>
    <property type="molecule type" value="Genomic_DNA"/>
</dbReference>
<dbReference type="InterPro" id="IPR054216">
    <property type="entry name" value="DUF6930"/>
</dbReference>
<dbReference type="Pfam" id="PF22007">
    <property type="entry name" value="DUF6930"/>
    <property type="match status" value="1"/>
</dbReference>
<reference evidence="2" key="2">
    <citation type="submission" date="2011-10" db="EMBL/GenBank/DDBJ databases">
        <title>The Genome Sequence of Granulicatella elegans ATCC 700633.</title>
        <authorList>
            <consortium name="The Broad Institute Genome Sequencing Platform"/>
            <consortium name="The Broad Institute Genome Sequencing Center for Infectious Disease"/>
            <person name="Earl A."/>
            <person name="Ward D."/>
            <person name="Feldgarden M."/>
            <person name="Gevers D."/>
            <person name="Sibley C.D."/>
            <person name="Field T.R."/>
            <person name="Grinwis M."/>
            <person name="Eshaghurshan C.S."/>
            <person name="Surette M.G."/>
            <person name="Young S.K."/>
            <person name="Zeng Q."/>
            <person name="Gargeya S."/>
            <person name="Fitzgerald M."/>
            <person name="Haas B."/>
            <person name="Abouelleil A."/>
            <person name="Alvarado L."/>
            <person name="Arachchi H.M."/>
            <person name="Berlin A."/>
            <person name="Brown A."/>
            <person name="Chapman S.B."/>
            <person name="Chen Z."/>
            <person name="Dunbar C."/>
            <person name="Freedman E."/>
            <person name="Gearin G."/>
            <person name="Goldberg J."/>
            <person name="Griggs A."/>
            <person name="Gujja S."/>
            <person name="Heiman D."/>
            <person name="Howarth C."/>
            <person name="Larson L."/>
            <person name="Lui A."/>
            <person name="MacDonald P.J.P."/>
            <person name="Montmayeur A."/>
            <person name="Murphy C."/>
            <person name="Neiman D."/>
            <person name="Pearson M."/>
            <person name="Priest M."/>
            <person name="Roberts A."/>
            <person name="Saif S."/>
            <person name="Shea T."/>
            <person name="Shenoy N."/>
            <person name="Sisk P."/>
            <person name="Stolte C."/>
            <person name="Sykes S."/>
            <person name="Wortman J."/>
            <person name="Nusbaum C."/>
            <person name="Birren B."/>
        </authorList>
    </citation>
    <scope>NUCLEOTIDE SEQUENCE [LARGE SCALE GENOMIC DNA]</scope>
    <source>
        <strain evidence="2">ATCC 700633</strain>
    </source>
</reference>
<sequence>MTSSMYALALQIEQELNKISSKKGHVVFRTLKGETKFVFQFEKNHRKGLVIQLLKSEEELAFVTTIEKKCRLERATRQSELDLQWLSKGIQIRFDKKSIIYDTEIQRMERLGIEVEKFEVLPNILNFTEENIGKSTAVTNQNRKFVEQVFTLVLQEGNLEKLELVWNKQQKNYYQTYPVFTFNQRTKDVNYVQQENMLALKDIPKYQYYVSNTPAELQISEFEFAKFMERIEVTVNVSMQVRIGVQELVSSEISKQNIPFVIEMADKDAVAYTKLMNTIDPKAIQEEFLEMFAEFQFKPTTILVSGLFGVYLSNVLSPLAKRMSIKIKQVDNLPTFNRLTQEERIVSFLNLNGISV</sequence>
<protein>
    <recommendedName>
        <fullName evidence="1">DUF6930 domain-containing protein</fullName>
    </recommendedName>
</protein>
<dbReference type="AlphaFoldDB" id="D0BNH9"/>
<feature type="domain" description="DUF6930" evidence="1">
    <location>
        <begin position="269"/>
        <end position="341"/>
    </location>
</feature>
<dbReference type="Proteomes" id="UP000002939">
    <property type="component" value="Unassembled WGS sequence"/>
</dbReference>
<accession>D0BNH9</accession>
<proteinExistence type="predicted"/>
<organism evidence="2 3">
    <name type="scientific">Granulicatella elegans ATCC 700633</name>
    <dbReference type="NCBI Taxonomy" id="626369"/>
    <lineage>
        <taxon>Bacteria</taxon>
        <taxon>Bacillati</taxon>
        <taxon>Bacillota</taxon>
        <taxon>Bacilli</taxon>
        <taxon>Lactobacillales</taxon>
        <taxon>Carnobacteriaceae</taxon>
        <taxon>Granulicatella</taxon>
    </lineage>
</organism>
<dbReference type="RefSeq" id="WP_006703790.1">
    <property type="nucleotide sequence ID" value="NZ_KI391971.1"/>
</dbReference>
<evidence type="ECO:0000259" key="1">
    <source>
        <dbReference type="Pfam" id="PF22007"/>
    </source>
</evidence>